<dbReference type="PROSITE" id="PS50222">
    <property type="entry name" value="EF_HAND_2"/>
    <property type="match status" value="1"/>
</dbReference>
<dbReference type="Proteomes" id="UP000322699">
    <property type="component" value="Unassembled WGS sequence"/>
</dbReference>
<feature type="domain" description="EF-hand" evidence="2">
    <location>
        <begin position="1276"/>
        <end position="1300"/>
    </location>
</feature>
<evidence type="ECO:0000313" key="3">
    <source>
        <dbReference type="EMBL" id="KAA1260261.1"/>
    </source>
</evidence>
<keyword evidence="4" id="KW-1185">Reference proteome</keyword>
<feature type="region of interest" description="Disordered" evidence="1">
    <location>
        <begin position="758"/>
        <end position="782"/>
    </location>
</feature>
<feature type="region of interest" description="Disordered" evidence="1">
    <location>
        <begin position="1"/>
        <end position="34"/>
    </location>
</feature>
<accession>A0A5B1CJ31</accession>
<dbReference type="RefSeq" id="WP_068260796.1">
    <property type="nucleotide sequence ID" value="NZ_LWSK01000019.1"/>
</dbReference>
<proteinExistence type="predicted"/>
<dbReference type="InterPro" id="IPR002048">
    <property type="entry name" value="EF_hand_dom"/>
</dbReference>
<dbReference type="OrthoDB" id="6387072at2"/>
<dbReference type="InterPro" id="IPR018247">
    <property type="entry name" value="EF_Hand_1_Ca_BS"/>
</dbReference>
<feature type="compositionally biased region" description="Basic residues" evidence="1">
    <location>
        <begin position="16"/>
        <end position="27"/>
    </location>
</feature>
<gene>
    <name evidence="3" type="ORF">LF1_28000</name>
</gene>
<name>A0A5B1CJ31_9BACT</name>
<evidence type="ECO:0000256" key="1">
    <source>
        <dbReference type="SAM" id="MobiDB-lite"/>
    </source>
</evidence>
<dbReference type="EMBL" id="VRLW01000001">
    <property type="protein sequence ID" value="KAA1260261.1"/>
    <property type="molecule type" value="Genomic_DNA"/>
</dbReference>
<sequence>MKDAQANRFVWQPKSGSKKKRSGKGKRSRSELRTRLSCERLEDRRMLASVTLLTPSSGIGDGTWTQEQRSGQSVFVGPVYLYYDVDLASDFPDFQVGDSLFAKVNYFDEGSGILRLQYDSVIGNFDQTEFNSRSSRVDSQQFVSSFHILNDVEFADGTNGRDFRVAADGAPISSVEISDQPFPASGLEWVNNIPWESAYVGPSRDDVDATTISGKVLAGYQGWFDTPNDAQGGGYRHWGEPGDWSVDAWPDPNDYDATELFAVPGATTASGEPAYLISSNNQDVVRRHFQWMRQHDIDGVLLQRFSESFMSPNPDGSYSGEKQWALVNARSSAHLEGRTWAVEYDIQMSDVTAEQRETRIQQVKDDWDFLTNSNGFDLLSDTRYLRQDGKPVVAIFGLYISGNNSYTTAQQTDLTDFFRSRGVYLIGAGRHSESANHVADAGLNDAYIPWMGYFSGGSSFTPADDALDGITEHIPHVSPGFSWTQLKEDADSAFRDREDGSHYWQLMHDAVQETDSSWIFVGMFDEYDEATHIMPASDDPPIPETDDEGNSYRFVTNGPRPNDWWLALTGQGKKALQGKISITDTQPTEAELENRSNTGGEVRWSVNESQRLSAVEFADGQIETIEVNHNGTTFDANFSLDPNLYFQVDDAFVYQESDGRDLTVEVEYLDSSVGSFALQYDSVDGAYVQTASALLTDSGQWRTHRFELSDAYFGNRQNAASDFRLVKSSGNLLVRRLRLSKESVLSVQADLGATNISDGLRHQASGGDGQSLSTNSGERDSRILTGDPSSLYLYMQLDDDFAHQVAAGLNAIVEVVYQDVGNGNLNIQYDSVDAAYRSAESVSMENTGQWRTARFYLDDAYFGNRQNDGSDFRITGSNIPIDQVRVLRDFGDLLAPELQTASASINVAPDTTSIGWSFSDDWKTGLMDQWTTQEDNRVRLEWSRSGNDVWNLIDDVFENSSSGSQSGYDVSTGRNTWAGEYLWDTSGLAPGAYQVRVTPIDGRGNLGEPNDSTELDLQPPKLLGITRESPLQQNTQSNRLVFRATFDEPIVELQAADFKLFGGSSAVVADASAVAGTGETVYLLTVSGGGLSTYKGVVGLDLAPSHDISDMALNQLGISEPAIDEVFVVGDAPQVQSLATDGGNSIVRSITIDFDTEVMIASDAFELTNSLGVPVSVIHSSTTVNHKTRASLFFTGSLVDETGSLVDGDYQLKIIGTKVQDLGGKNLDGNGSNAHVDDFFRLFGDSSGDRSVGLTDFAGLRQSFGANESGNNFNSAFDADGDGTIGLADFAAFRANFGKQLDP</sequence>
<evidence type="ECO:0000259" key="2">
    <source>
        <dbReference type="PROSITE" id="PS50222"/>
    </source>
</evidence>
<protein>
    <recommendedName>
        <fullName evidence="2">EF-hand domain-containing protein</fullName>
    </recommendedName>
</protein>
<reference evidence="3 4" key="1">
    <citation type="submission" date="2019-08" db="EMBL/GenBank/DDBJ databases">
        <title>Deep-cultivation of Planctomycetes and their phenomic and genomic characterization uncovers novel biology.</title>
        <authorList>
            <person name="Wiegand S."/>
            <person name="Jogler M."/>
            <person name="Boedeker C."/>
            <person name="Pinto D."/>
            <person name="Vollmers J."/>
            <person name="Rivas-Marin E."/>
            <person name="Kohn T."/>
            <person name="Peeters S.H."/>
            <person name="Heuer A."/>
            <person name="Rast P."/>
            <person name="Oberbeckmann S."/>
            <person name="Bunk B."/>
            <person name="Jeske O."/>
            <person name="Meyerdierks A."/>
            <person name="Storesund J.E."/>
            <person name="Kallscheuer N."/>
            <person name="Luecker S."/>
            <person name="Lage O.M."/>
            <person name="Pohl T."/>
            <person name="Merkel B.J."/>
            <person name="Hornburger P."/>
            <person name="Mueller R.-W."/>
            <person name="Bruemmer F."/>
            <person name="Labrenz M."/>
            <person name="Spormann A.M."/>
            <person name="Op Den Camp H."/>
            <person name="Overmann J."/>
            <person name="Amann R."/>
            <person name="Jetten M.S.M."/>
            <person name="Mascher T."/>
            <person name="Medema M.H."/>
            <person name="Devos D.P."/>
            <person name="Kaster A.-K."/>
            <person name="Ovreas L."/>
            <person name="Rohde M."/>
            <person name="Galperin M.Y."/>
            <person name="Jogler C."/>
        </authorList>
    </citation>
    <scope>NUCLEOTIDE SEQUENCE [LARGE SCALE GENOMIC DNA]</scope>
    <source>
        <strain evidence="3 4">LF1</strain>
    </source>
</reference>
<evidence type="ECO:0000313" key="4">
    <source>
        <dbReference type="Proteomes" id="UP000322699"/>
    </source>
</evidence>
<dbReference type="Gene3D" id="3.20.20.80">
    <property type="entry name" value="Glycosidases"/>
    <property type="match status" value="1"/>
</dbReference>
<dbReference type="GO" id="GO:0005509">
    <property type="term" value="F:calcium ion binding"/>
    <property type="evidence" value="ECO:0007669"/>
    <property type="project" value="InterPro"/>
</dbReference>
<dbReference type="SUPFAM" id="SSF63446">
    <property type="entry name" value="Type I dockerin domain"/>
    <property type="match status" value="1"/>
</dbReference>
<dbReference type="InterPro" id="IPR036439">
    <property type="entry name" value="Dockerin_dom_sf"/>
</dbReference>
<dbReference type="PROSITE" id="PS00018">
    <property type="entry name" value="EF_HAND_1"/>
    <property type="match status" value="1"/>
</dbReference>
<organism evidence="3 4">
    <name type="scientific">Rubripirellula obstinata</name>
    <dbReference type="NCBI Taxonomy" id="406547"/>
    <lineage>
        <taxon>Bacteria</taxon>
        <taxon>Pseudomonadati</taxon>
        <taxon>Planctomycetota</taxon>
        <taxon>Planctomycetia</taxon>
        <taxon>Pirellulales</taxon>
        <taxon>Pirellulaceae</taxon>
        <taxon>Rubripirellula</taxon>
    </lineage>
</organism>
<dbReference type="Gene3D" id="1.10.1330.10">
    <property type="entry name" value="Dockerin domain"/>
    <property type="match status" value="1"/>
</dbReference>
<dbReference type="GO" id="GO:0000272">
    <property type="term" value="P:polysaccharide catabolic process"/>
    <property type="evidence" value="ECO:0007669"/>
    <property type="project" value="InterPro"/>
</dbReference>
<comment type="caution">
    <text evidence="3">The sequence shown here is derived from an EMBL/GenBank/DDBJ whole genome shotgun (WGS) entry which is preliminary data.</text>
</comment>